<evidence type="ECO:0000313" key="6">
    <source>
        <dbReference type="Proteomes" id="UP000063063"/>
    </source>
</evidence>
<dbReference type="VEuPathDB" id="TriTrypDB:LPMP_300160"/>
<organism evidence="5 6">
    <name type="scientific">Leishmania panamensis</name>
    <dbReference type="NCBI Taxonomy" id="5679"/>
    <lineage>
        <taxon>Eukaryota</taxon>
        <taxon>Discoba</taxon>
        <taxon>Euglenozoa</taxon>
        <taxon>Kinetoplastea</taxon>
        <taxon>Metakinetoplastina</taxon>
        <taxon>Trypanosomatida</taxon>
        <taxon>Trypanosomatidae</taxon>
        <taxon>Leishmaniinae</taxon>
        <taxon>Leishmania</taxon>
        <taxon>Leishmania guyanensis species complex</taxon>
    </lineage>
</organism>
<keyword evidence="4" id="KW-0472">Membrane</keyword>
<protein>
    <submittedName>
        <fullName evidence="5">Leucine-rich repeat protein, putative</fullName>
    </submittedName>
</protein>
<dbReference type="GO" id="GO:0005096">
    <property type="term" value="F:GTPase activator activity"/>
    <property type="evidence" value="ECO:0007669"/>
    <property type="project" value="UniProtKB-KW"/>
</dbReference>
<dbReference type="OrthoDB" id="262416at2759"/>
<dbReference type="SUPFAM" id="SSF52047">
    <property type="entry name" value="RNI-like"/>
    <property type="match status" value="1"/>
</dbReference>
<dbReference type="InterPro" id="IPR032675">
    <property type="entry name" value="LRR_dom_sf"/>
</dbReference>
<dbReference type="Proteomes" id="UP000063063">
    <property type="component" value="Chromosome 30"/>
</dbReference>
<dbReference type="eggNOG" id="KOG4308">
    <property type="taxonomic scope" value="Eukaryota"/>
</dbReference>
<dbReference type="PROSITE" id="PS51450">
    <property type="entry name" value="LRR"/>
    <property type="match status" value="1"/>
</dbReference>
<dbReference type="SMART" id="SM00368">
    <property type="entry name" value="LRR_RI"/>
    <property type="match status" value="7"/>
</dbReference>
<evidence type="ECO:0000256" key="2">
    <source>
        <dbReference type="ARBA" id="ARBA00022614"/>
    </source>
</evidence>
<evidence type="ECO:0000313" key="5">
    <source>
        <dbReference type="EMBL" id="AIO00252.1"/>
    </source>
</evidence>
<keyword evidence="4" id="KW-1133">Transmembrane helix</keyword>
<dbReference type="Gene3D" id="3.80.10.10">
    <property type="entry name" value="Ribonuclease Inhibitor"/>
    <property type="match status" value="1"/>
</dbReference>
<keyword evidence="3" id="KW-0677">Repeat</keyword>
<dbReference type="GeneID" id="22577070"/>
<dbReference type="PANTHER" id="PTHR24113">
    <property type="entry name" value="RAN GTPASE-ACTIVATING PROTEIN 1"/>
    <property type="match status" value="1"/>
</dbReference>
<proteinExistence type="predicted"/>
<dbReference type="AlphaFoldDB" id="A0A088SEP4"/>
<dbReference type="Pfam" id="PF13516">
    <property type="entry name" value="LRR_6"/>
    <property type="match status" value="7"/>
</dbReference>
<evidence type="ECO:0000256" key="4">
    <source>
        <dbReference type="SAM" id="Phobius"/>
    </source>
</evidence>
<dbReference type="InterPro" id="IPR027038">
    <property type="entry name" value="RanGap"/>
</dbReference>
<dbReference type="GO" id="GO:0005829">
    <property type="term" value="C:cytosol"/>
    <property type="evidence" value="ECO:0007669"/>
    <property type="project" value="TreeGrafter"/>
</dbReference>
<keyword evidence="6" id="KW-1185">Reference proteome</keyword>
<dbReference type="VEuPathDB" id="TriTrypDB:LPAL13_300006700"/>
<dbReference type="KEGG" id="lpan:LPMP_300160"/>
<dbReference type="GO" id="GO:0005634">
    <property type="term" value="C:nucleus"/>
    <property type="evidence" value="ECO:0007669"/>
    <property type="project" value="TreeGrafter"/>
</dbReference>
<dbReference type="EMBL" id="CP009399">
    <property type="protein sequence ID" value="AIO00252.1"/>
    <property type="molecule type" value="Genomic_DNA"/>
</dbReference>
<dbReference type="GO" id="GO:0006913">
    <property type="term" value="P:nucleocytoplasmic transport"/>
    <property type="evidence" value="ECO:0007669"/>
    <property type="project" value="TreeGrafter"/>
</dbReference>
<keyword evidence="1" id="KW-0343">GTPase activation</keyword>
<dbReference type="RefSeq" id="XP_010701052.1">
    <property type="nucleotide sequence ID" value="XM_010702750.1"/>
</dbReference>
<keyword evidence="2" id="KW-0433">Leucine-rich repeat</keyword>
<reference evidence="5 6" key="1">
    <citation type="journal article" date="2015" name="Sci. Rep.">
        <title>The genome of Leishmania panamensis: insights into genomics of the L. (Viannia) subgenus.</title>
        <authorList>
            <person name="Llanes A."/>
            <person name="Restrepo C.M."/>
            <person name="Vecchio G.D."/>
            <person name="Anguizola F.J."/>
            <person name="Lleonart R."/>
        </authorList>
    </citation>
    <scope>NUCLEOTIDE SEQUENCE [LARGE SCALE GENOMIC DNA]</scope>
    <source>
        <strain evidence="5 6">MHOM/PA/94/PSC-1</strain>
    </source>
</reference>
<sequence>MPTFSSQEPVVELTYGQLTSEALEAAIVDPAGVTSLDLSGSNMSPEYCMEVVRRYISRMANLESLDLKDNKIGPKGAVCLFDALREHCLHLTYLDVNENAIQDEALYSLALLLQSVKLRTLSVVTNHITPRGLPTLCDGAVVCRTLTELSLAFNLLGDEGARIVAEMLGSHPNLTSLDLSDNHIGDLGAVAIAEAFILSSSSRIESLNLSVNHVGDVGFQAIAEALTKTNNRHFTALDLACNDAVTDVGRDALVRAVPNMRHVYSLDLTSCDLSDDNVKALTEAIRSSRTSVGSVEWYNNPRIQLVTEKALYDAIEAKAAAANARCSLNSDSSVTLYACVALTAAMVVASFIMRRRQNS</sequence>
<dbReference type="GO" id="GO:0031267">
    <property type="term" value="F:small GTPase binding"/>
    <property type="evidence" value="ECO:0007669"/>
    <property type="project" value="TreeGrafter"/>
</dbReference>
<feature type="transmembrane region" description="Helical" evidence="4">
    <location>
        <begin position="334"/>
        <end position="353"/>
    </location>
</feature>
<accession>A0A088SEP4</accession>
<dbReference type="PANTHER" id="PTHR24113:SF12">
    <property type="entry name" value="RAN GTPASE-ACTIVATING PROTEIN 1"/>
    <property type="match status" value="1"/>
</dbReference>
<evidence type="ECO:0000256" key="3">
    <source>
        <dbReference type="ARBA" id="ARBA00022737"/>
    </source>
</evidence>
<gene>
    <name evidence="5" type="ORF">LPMP_300160</name>
</gene>
<name>A0A088SEP4_LEIPA</name>
<keyword evidence="4" id="KW-0812">Transmembrane</keyword>
<dbReference type="GO" id="GO:0048471">
    <property type="term" value="C:perinuclear region of cytoplasm"/>
    <property type="evidence" value="ECO:0007669"/>
    <property type="project" value="TreeGrafter"/>
</dbReference>
<evidence type="ECO:0000256" key="1">
    <source>
        <dbReference type="ARBA" id="ARBA00022468"/>
    </source>
</evidence>
<dbReference type="InterPro" id="IPR001611">
    <property type="entry name" value="Leu-rich_rpt"/>
</dbReference>